<reference evidence="2 3" key="1">
    <citation type="journal article" date="2021" name="Front. Microbiol.">
        <title>Aerobic Denitrification and Heterotrophic Sulfur Oxidation in the Genus Halomonas Revealed by Six Novel Species Characterizations and Genome-Based Analysis.</title>
        <authorList>
            <person name="Wang L."/>
            <person name="Shao Z."/>
        </authorList>
    </citation>
    <scope>NUCLEOTIDE SEQUENCE [LARGE SCALE GENOMIC DNA]</scope>
    <source>
        <strain evidence="2 3">MCCC 1A13718</strain>
    </source>
</reference>
<name>A0ABX7WLH8_9GAMM</name>
<dbReference type="Pfam" id="PF08448">
    <property type="entry name" value="PAS_4"/>
    <property type="match status" value="1"/>
</dbReference>
<dbReference type="NCBIfam" id="TIGR00229">
    <property type="entry name" value="sensory_box"/>
    <property type="match status" value="1"/>
</dbReference>
<dbReference type="CDD" id="cd00130">
    <property type="entry name" value="PAS"/>
    <property type="match status" value="1"/>
</dbReference>
<proteinExistence type="predicted"/>
<dbReference type="Proteomes" id="UP000671845">
    <property type="component" value="Chromosome"/>
</dbReference>
<dbReference type="PROSITE" id="PS50112">
    <property type="entry name" value="PAS"/>
    <property type="match status" value="1"/>
</dbReference>
<keyword evidence="3" id="KW-1185">Reference proteome</keyword>
<dbReference type="SUPFAM" id="SSF55785">
    <property type="entry name" value="PYP-like sensor domain (PAS domain)"/>
    <property type="match status" value="1"/>
</dbReference>
<dbReference type="InterPro" id="IPR000014">
    <property type="entry name" value="PAS"/>
</dbReference>
<protein>
    <submittedName>
        <fullName evidence="2">PAS domain-containing protein</fullName>
    </submittedName>
</protein>
<dbReference type="InterPro" id="IPR035965">
    <property type="entry name" value="PAS-like_dom_sf"/>
</dbReference>
<accession>A0ABX7WLH8</accession>
<dbReference type="Gene3D" id="3.30.450.20">
    <property type="entry name" value="PAS domain"/>
    <property type="match status" value="1"/>
</dbReference>
<evidence type="ECO:0000313" key="2">
    <source>
        <dbReference type="EMBL" id="QTP61268.1"/>
    </source>
</evidence>
<feature type="domain" description="PAS" evidence="1">
    <location>
        <begin position="1"/>
        <end position="49"/>
    </location>
</feature>
<gene>
    <name evidence="2" type="ORF">HNO53_13180</name>
</gene>
<dbReference type="EMBL" id="CP053383">
    <property type="protein sequence ID" value="QTP61268.1"/>
    <property type="molecule type" value="Genomic_DNA"/>
</dbReference>
<sequence length="131" mass="14987">MLESLPNVAVQGYDRNRRVIYWNAESVRLYGYRAEEAAGRPLEELIIPEPMRAQVIRNHTAWLCEGKAIPPGRLVLQDKQGCPVPVYSYHVMLDEFTADPVMFCVDVRLDDIEAERRAPSAIDMDLETLLQ</sequence>
<dbReference type="InterPro" id="IPR013656">
    <property type="entry name" value="PAS_4"/>
</dbReference>
<organism evidence="2 3">
    <name type="scientific">Halomonas sulfidivorans</name>
    <dbReference type="NCBI Taxonomy" id="2733488"/>
    <lineage>
        <taxon>Bacteria</taxon>
        <taxon>Pseudomonadati</taxon>
        <taxon>Pseudomonadota</taxon>
        <taxon>Gammaproteobacteria</taxon>
        <taxon>Oceanospirillales</taxon>
        <taxon>Halomonadaceae</taxon>
        <taxon>Halomonas</taxon>
    </lineage>
</organism>
<evidence type="ECO:0000313" key="3">
    <source>
        <dbReference type="Proteomes" id="UP000671845"/>
    </source>
</evidence>
<evidence type="ECO:0000259" key="1">
    <source>
        <dbReference type="PROSITE" id="PS50112"/>
    </source>
</evidence>